<dbReference type="AlphaFoldDB" id="A0A5C6ZT18"/>
<dbReference type="InterPro" id="IPR050330">
    <property type="entry name" value="Bact_OuterMem_StrucFunc"/>
</dbReference>
<dbReference type="PROSITE" id="PS51123">
    <property type="entry name" value="OMPA_2"/>
    <property type="match status" value="1"/>
</dbReference>
<proteinExistence type="predicted"/>
<gene>
    <name evidence="7" type="ORF">ES724_14395</name>
</gene>
<dbReference type="PRINTS" id="PR01021">
    <property type="entry name" value="OMPADOMAIN"/>
</dbReference>
<keyword evidence="5" id="KW-0732">Signal</keyword>
<reference evidence="7 8" key="1">
    <citation type="submission" date="2019-08" db="EMBL/GenBank/DDBJ databases">
        <title>Genome sequence of Gillisia hiemivivida IC154 (type strain).</title>
        <authorList>
            <person name="Bowman J.P."/>
        </authorList>
    </citation>
    <scope>NUCLEOTIDE SEQUENCE [LARGE SCALE GENOMIC DNA]</scope>
    <source>
        <strain evidence="7 8">IC154</strain>
    </source>
</reference>
<organism evidence="7 8">
    <name type="scientific">Gillisia hiemivivida</name>
    <dbReference type="NCBI Taxonomy" id="291190"/>
    <lineage>
        <taxon>Bacteria</taxon>
        <taxon>Pseudomonadati</taxon>
        <taxon>Bacteroidota</taxon>
        <taxon>Flavobacteriia</taxon>
        <taxon>Flavobacteriales</taxon>
        <taxon>Flavobacteriaceae</taxon>
        <taxon>Gillisia</taxon>
    </lineage>
</organism>
<dbReference type="Pfam" id="PF07676">
    <property type="entry name" value="PD40"/>
    <property type="match status" value="1"/>
</dbReference>
<dbReference type="Gene3D" id="2.120.10.30">
    <property type="entry name" value="TolB, C-terminal domain"/>
    <property type="match status" value="1"/>
</dbReference>
<feature type="signal peptide" evidence="5">
    <location>
        <begin position="1"/>
        <end position="21"/>
    </location>
</feature>
<dbReference type="RefSeq" id="WP_146934123.1">
    <property type="nucleotide sequence ID" value="NZ_CBCSHZ010000026.1"/>
</dbReference>
<dbReference type="Proteomes" id="UP000321367">
    <property type="component" value="Unassembled WGS sequence"/>
</dbReference>
<dbReference type="InterPro" id="IPR036737">
    <property type="entry name" value="OmpA-like_sf"/>
</dbReference>
<dbReference type="GO" id="GO:0009279">
    <property type="term" value="C:cell outer membrane"/>
    <property type="evidence" value="ECO:0007669"/>
    <property type="project" value="UniProtKB-SubCell"/>
</dbReference>
<dbReference type="Gene3D" id="1.25.40.10">
    <property type="entry name" value="Tetratricopeptide repeat domain"/>
    <property type="match status" value="1"/>
</dbReference>
<comment type="caution">
    <text evidence="7">The sequence shown here is derived from an EMBL/GenBank/DDBJ whole genome shotgun (WGS) entry which is preliminary data.</text>
</comment>
<dbReference type="Pfam" id="PF00691">
    <property type="entry name" value="OmpA"/>
    <property type="match status" value="1"/>
</dbReference>
<dbReference type="SUPFAM" id="SSF82171">
    <property type="entry name" value="DPP6 N-terminal domain-like"/>
    <property type="match status" value="1"/>
</dbReference>
<dbReference type="InterPro" id="IPR006664">
    <property type="entry name" value="OMP_bac"/>
</dbReference>
<dbReference type="PANTHER" id="PTHR30329">
    <property type="entry name" value="STATOR ELEMENT OF FLAGELLAR MOTOR COMPLEX"/>
    <property type="match status" value="1"/>
</dbReference>
<dbReference type="InterPro" id="IPR006665">
    <property type="entry name" value="OmpA-like"/>
</dbReference>
<keyword evidence="2 4" id="KW-0472">Membrane</keyword>
<evidence type="ECO:0000256" key="1">
    <source>
        <dbReference type="ARBA" id="ARBA00004442"/>
    </source>
</evidence>
<comment type="subcellular location">
    <subcellularLocation>
        <location evidence="1">Cell outer membrane</location>
    </subcellularLocation>
</comment>
<dbReference type="EMBL" id="VORY01000023">
    <property type="protein sequence ID" value="TXD92305.1"/>
    <property type="molecule type" value="Genomic_DNA"/>
</dbReference>
<dbReference type="PANTHER" id="PTHR30329:SF21">
    <property type="entry name" value="LIPOPROTEIN YIAD-RELATED"/>
    <property type="match status" value="1"/>
</dbReference>
<keyword evidence="8" id="KW-1185">Reference proteome</keyword>
<feature type="domain" description="OmpA-like" evidence="6">
    <location>
        <begin position="507"/>
        <end position="628"/>
    </location>
</feature>
<dbReference type="SUPFAM" id="SSF48452">
    <property type="entry name" value="TPR-like"/>
    <property type="match status" value="1"/>
</dbReference>
<evidence type="ECO:0000313" key="7">
    <source>
        <dbReference type="EMBL" id="TXD92305.1"/>
    </source>
</evidence>
<dbReference type="CDD" id="cd07185">
    <property type="entry name" value="OmpA_C-like"/>
    <property type="match status" value="1"/>
</dbReference>
<sequence length="628" mass="70892">MKNFNYLILLLFIGNSFMASAQSGKQKKADRLYNDLAYIEAVDVYKELIEKDYNTTYNQSKLGDSYLKLSSPENAVFYYAEAVKDTSISPEYYFKYAQALRGVKRYDESKEWLKKYSSAGKNKAEVDELLSKDIADFKIKDNYTLDKVAFNSGYSDFGAYEHNGVTYLVSARDGGMSKKNKVYSWNGEPFLDVYQLAANSETVSSVTGDINTVLHEGPLAITKDGKYMYFTRNNYLNNKEGKKLKDETNNLKLYRATNNNNSWGDVMDLPFNDTEYSVGNPSLSSDGKTLYFVSDMPNGFGGADLYKVEIMENNMFGNPVNLGNKINTSLDESFPFMAKDSILYFSSNGHPGFGLMDIFKVDLSKETSEVTNIGEPINSNLDDFAYFQKKGSNLGYFASNRDGGAGSDDIYGFNLLKTLILKGQVTDKVNGEPIPNATVRLFTPDNKQLAFLETDTDGNYEQEINRNMKYPIEAKHIQYKEMTGTVDSNNTDDVEELIYNIQLDPIEDVEYLAEINNIYFDFDKSNIRPDAAKELDKLVNLMSNKYPDLVIKIGSHTDKRGSDQYNVGLAERRAQSTYDYLVANGIASGRINAHEGFGEREPAIACDLCSKEEHQLNRRSMFSVVKMK</sequence>
<keyword evidence="3" id="KW-0998">Cell outer membrane</keyword>
<evidence type="ECO:0000313" key="8">
    <source>
        <dbReference type="Proteomes" id="UP000321367"/>
    </source>
</evidence>
<evidence type="ECO:0000256" key="2">
    <source>
        <dbReference type="ARBA" id="ARBA00023136"/>
    </source>
</evidence>
<protein>
    <submittedName>
        <fullName evidence="7">OmpA family protein</fullName>
    </submittedName>
</protein>
<evidence type="ECO:0000256" key="3">
    <source>
        <dbReference type="ARBA" id="ARBA00023237"/>
    </source>
</evidence>
<dbReference type="InterPro" id="IPR011990">
    <property type="entry name" value="TPR-like_helical_dom_sf"/>
</dbReference>
<dbReference type="OrthoDB" id="9809364at2"/>
<dbReference type="SUPFAM" id="SSF49464">
    <property type="entry name" value="Carboxypeptidase regulatory domain-like"/>
    <property type="match status" value="1"/>
</dbReference>
<dbReference type="Gene3D" id="2.60.40.1120">
    <property type="entry name" value="Carboxypeptidase-like, regulatory domain"/>
    <property type="match status" value="1"/>
</dbReference>
<dbReference type="Gene3D" id="3.30.1330.60">
    <property type="entry name" value="OmpA-like domain"/>
    <property type="match status" value="1"/>
</dbReference>
<accession>A0A5C6ZT18</accession>
<dbReference type="InterPro" id="IPR011042">
    <property type="entry name" value="6-blade_b-propeller_TolB-like"/>
</dbReference>
<dbReference type="Pfam" id="PF13620">
    <property type="entry name" value="CarboxypepD_reg"/>
    <property type="match status" value="1"/>
</dbReference>
<evidence type="ECO:0000256" key="4">
    <source>
        <dbReference type="PROSITE-ProRule" id="PRU00473"/>
    </source>
</evidence>
<evidence type="ECO:0000259" key="6">
    <source>
        <dbReference type="PROSITE" id="PS51123"/>
    </source>
</evidence>
<dbReference type="SUPFAM" id="SSF103088">
    <property type="entry name" value="OmpA-like"/>
    <property type="match status" value="1"/>
</dbReference>
<dbReference type="InterPro" id="IPR008969">
    <property type="entry name" value="CarboxyPept-like_regulatory"/>
</dbReference>
<name>A0A5C6ZT18_9FLAO</name>
<feature type="chain" id="PRO_5022803676" evidence="5">
    <location>
        <begin position="22"/>
        <end position="628"/>
    </location>
</feature>
<evidence type="ECO:0000256" key="5">
    <source>
        <dbReference type="SAM" id="SignalP"/>
    </source>
</evidence>
<dbReference type="InterPro" id="IPR011659">
    <property type="entry name" value="WD40"/>
</dbReference>